<keyword evidence="3" id="KW-1185">Reference proteome</keyword>
<evidence type="ECO:0000313" key="3">
    <source>
        <dbReference type="Proteomes" id="UP000078046"/>
    </source>
</evidence>
<dbReference type="InterPro" id="IPR004875">
    <property type="entry name" value="DDE_SF_endonuclease_dom"/>
</dbReference>
<accession>A0A177B5C3</accession>
<dbReference type="AlphaFoldDB" id="A0A177B5C3"/>
<comment type="caution">
    <text evidence="2">The sequence shown here is derived from an EMBL/GenBank/DDBJ whole genome shotgun (WGS) entry which is preliminary data.</text>
</comment>
<name>A0A177B5C3_9BILA</name>
<proteinExistence type="predicted"/>
<protein>
    <recommendedName>
        <fullName evidence="1">DDE-1 domain-containing protein</fullName>
    </recommendedName>
</protein>
<dbReference type="GO" id="GO:0003676">
    <property type="term" value="F:nucleic acid binding"/>
    <property type="evidence" value="ECO:0007669"/>
    <property type="project" value="InterPro"/>
</dbReference>
<evidence type="ECO:0000259" key="1">
    <source>
        <dbReference type="Pfam" id="PF03184"/>
    </source>
</evidence>
<dbReference type="Proteomes" id="UP000078046">
    <property type="component" value="Unassembled WGS sequence"/>
</dbReference>
<organism evidence="2 3">
    <name type="scientific">Intoshia linei</name>
    <dbReference type="NCBI Taxonomy" id="1819745"/>
    <lineage>
        <taxon>Eukaryota</taxon>
        <taxon>Metazoa</taxon>
        <taxon>Spiralia</taxon>
        <taxon>Lophotrochozoa</taxon>
        <taxon>Mesozoa</taxon>
        <taxon>Orthonectida</taxon>
        <taxon>Rhopaluridae</taxon>
        <taxon>Intoshia</taxon>
    </lineage>
</organism>
<evidence type="ECO:0000313" key="2">
    <source>
        <dbReference type="EMBL" id="OAF69479.1"/>
    </source>
</evidence>
<reference evidence="2 3" key="1">
    <citation type="submission" date="2016-04" db="EMBL/GenBank/DDBJ databases">
        <title>The genome of Intoshia linei affirms orthonectids as highly simplified spiralians.</title>
        <authorList>
            <person name="Mikhailov K.V."/>
            <person name="Slusarev G.S."/>
            <person name="Nikitin M.A."/>
            <person name="Logacheva M.D."/>
            <person name="Penin A."/>
            <person name="Aleoshin V."/>
            <person name="Panchin Y.V."/>
        </authorList>
    </citation>
    <scope>NUCLEOTIDE SEQUENCE [LARGE SCALE GENOMIC DNA]</scope>
    <source>
        <strain evidence="2">Intl2013</strain>
        <tissue evidence="2">Whole animal</tissue>
    </source>
</reference>
<dbReference type="Pfam" id="PF03184">
    <property type="entry name" value="DDE_1"/>
    <property type="match status" value="1"/>
</dbReference>
<feature type="domain" description="DDE-1" evidence="1">
    <location>
        <begin position="1"/>
        <end position="124"/>
    </location>
</feature>
<gene>
    <name evidence="2" type="ORF">A3Q56_02790</name>
</gene>
<sequence>MTVMIFCDWVITFDKKMTSENRKVLLFVNNGLSHSSAYFNEKLNLKNTKLHFLPKNTANLTQPLDAGITKYVKQYYRKSIVKYLLTHMNINDEKNLKHINLIDSMNIISRCLKNVKEKTIIDCFQKCGFIQCQVDTDPIADSVDHEEKINLSMYREFQAKTHCKLTYLEYIQYDDELSKINIDQYVCELFTENNNKDGIETLIDINKLTMRTKYCNEFYRELTKMKNVPQEIFDQFATVSDFYIHHD</sequence>
<dbReference type="EMBL" id="LWCA01000275">
    <property type="protein sequence ID" value="OAF69479.1"/>
    <property type="molecule type" value="Genomic_DNA"/>
</dbReference>
<dbReference type="OrthoDB" id="10064161at2759"/>